<comment type="similarity">
    <text evidence="1">Belongs to the spermidine/spermine synthase family.</text>
</comment>
<reference evidence="7" key="1">
    <citation type="submission" date="2020-03" db="EMBL/GenBank/DDBJ databases">
        <title>Complete genome sequence of sulfur-oxidizing bacterium skT11.</title>
        <authorList>
            <person name="Kanda M."/>
            <person name="Kojima H."/>
            <person name="Fukui M."/>
        </authorList>
    </citation>
    <scope>NUCLEOTIDE SEQUENCE [LARGE SCALE GENOMIC DNA]</scope>
    <source>
        <strain evidence="7">skT11</strain>
    </source>
</reference>
<evidence type="ECO:0000256" key="2">
    <source>
        <dbReference type="ARBA" id="ARBA00022679"/>
    </source>
</evidence>
<dbReference type="Gene3D" id="3.40.50.150">
    <property type="entry name" value="Vaccinia Virus protein VP39"/>
    <property type="match status" value="1"/>
</dbReference>
<dbReference type="AlphaFoldDB" id="A0A6F8VAN7"/>
<evidence type="ECO:0000256" key="1">
    <source>
        <dbReference type="ARBA" id="ARBA00007867"/>
    </source>
</evidence>
<protein>
    <submittedName>
        <fullName evidence="6">Polyamine aminopropyltransferase</fullName>
    </submittedName>
</protein>
<accession>A0A6F8VAN7</accession>
<dbReference type="InterPro" id="IPR030374">
    <property type="entry name" value="PABS"/>
</dbReference>
<proteinExistence type="inferred from homology"/>
<dbReference type="CDD" id="cd02440">
    <property type="entry name" value="AdoMet_MTases"/>
    <property type="match status" value="1"/>
</dbReference>
<dbReference type="Pfam" id="PF01564">
    <property type="entry name" value="Spermine_synth"/>
    <property type="match status" value="1"/>
</dbReference>
<organism evidence="6 7">
    <name type="scientific">Sulfurimicrobium lacus</name>
    <dbReference type="NCBI Taxonomy" id="2715678"/>
    <lineage>
        <taxon>Bacteria</taxon>
        <taxon>Pseudomonadati</taxon>
        <taxon>Pseudomonadota</taxon>
        <taxon>Betaproteobacteria</taxon>
        <taxon>Nitrosomonadales</taxon>
        <taxon>Sulfuricellaceae</taxon>
        <taxon>Sulfurimicrobium</taxon>
    </lineage>
</organism>
<evidence type="ECO:0000256" key="4">
    <source>
        <dbReference type="PROSITE-ProRule" id="PRU00354"/>
    </source>
</evidence>
<dbReference type="SUPFAM" id="SSF53335">
    <property type="entry name" value="S-adenosyl-L-methionine-dependent methyltransferases"/>
    <property type="match status" value="1"/>
</dbReference>
<dbReference type="NCBIfam" id="NF037959">
    <property type="entry name" value="MFS_SpdSyn"/>
    <property type="match status" value="1"/>
</dbReference>
<evidence type="ECO:0000256" key="3">
    <source>
        <dbReference type="ARBA" id="ARBA00023115"/>
    </source>
</evidence>
<evidence type="ECO:0000313" key="7">
    <source>
        <dbReference type="Proteomes" id="UP000502260"/>
    </source>
</evidence>
<evidence type="ECO:0000313" key="6">
    <source>
        <dbReference type="EMBL" id="BCB26032.1"/>
    </source>
</evidence>
<gene>
    <name evidence="6" type="primary">speE_1</name>
    <name evidence="6" type="ORF">SKTS_09180</name>
</gene>
<feature type="active site" description="Proton acceptor" evidence="4">
    <location>
        <position position="132"/>
    </location>
</feature>
<keyword evidence="2 4" id="KW-0808">Transferase</keyword>
<feature type="domain" description="PABS" evidence="5">
    <location>
        <begin position="1"/>
        <end position="209"/>
    </location>
</feature>
<name>A0A6F8VAN7_9PROT</name>
<evidence type="ECO:0000259" key="5">
    <source>
        <dbReference type="PROSITE" id="PS51006"/>
    </source>
</evidence>
<sequence>MDFSIDIRESRGLRTLHFDGRWMQGAMRITRPWDLELEYTQVMMACLLMRDESSFPRNILLIGLGAASLTKFLYRNCPLAHLTVVEIDARVVDAAREHFGLPHDPVRLNMVIGDGVDFMMASDQTFDLILVDGFNEHAHPGDLNSLPFYQACRSRLSNQGMLAANLIGLCRGVKGGFAHIESAFEDRALMFPQCKSGNTIAFAATAGVINVSLDELKKKSLAFEQRTGLALLPALRKLEMMWPASHSL</sequence>
<dbReference type="Proteomes" id="UP000502260">
    <property type="component" value="Chromosome"/>
</dbReference>
<keyword evidence="3 4" id="KW-0620">Polyamine biosynthesis</keyword>
<dbReference type="RefSeq" id="WP_173061057.1">
    <property type="nucleotide sequence ID" value="NZ_AP022853.1"/>
</dbReference>
<dbReference type="PROSITE" id="PS51006">
    <property type="entry name" value="PABS_2"/>
    <property type="match status" value="1"/>
</dbReference>
<dbReference type="KEGG" id="slac:SKTS_09180"/>
<dbReference type="GO" id="GO:0006596">
    <property type="term" value="P:polyamine biosynthetic process"/>
    <property type="evidence" value="ECO:0007669"/>
    <property type="project" value="UniProtKB-UniRule"/>
</dbReference>
<dbReference type="GO" id="GO:0016740">
    <property type="term" value="F:transferase activity"/>
    <property type="evidence" value="ECO:0007669"/>
    <property type="project" value="UniProtKB-UniRule"/>
</dbReference>
<dbReference type="InterPro" id="IPR029063">
    <property type="entry name" value="SAM-dependent_MTases_sf"/>
</dbReference>
<dbReference type="EMBL" id="AP022853">
    <property type="protein sequence ID" value="BCB26032.1"/>
    <property type="molecule type" value="Genomic_DNA"/>
</dbReference>
<keyword evidence="7" id="KW-1185">Reference proteome</keyword>
<dbReference type="PANTHER" id="PTHR43317:SF1">
    <property type="entry name" value="THERMOSPERMINE SYNTHASE ACAULIS5"/>
    <property type="match status" value="1"/>
</dbReference>
<dbReference type="PANTHER" id="PTHR43317">
    <property type="entry name" value="THERMOSPERMINE SYNTHASE ACAULIS5"/>
    <property type="match status" value="1"/>
</dbReference>